<organism evidence="1">
    <name type="scientific">marine sediment metagenome</name>
    <dbReference type="NCBI Taxonomy" id="412755"/>
    <lineage>
        <taxon>unclassified sequences</taxon>
        <taxon>metagenomes</taxon>
        <taxon>ecological metagenomes</taxon>
    </lineage>
</organism>
<accession>X1KXR0</accession>
<sequence>KMLKKAKCPYCSKKLEPAPNSSKKCPHCKSKIIVRASPDKEKVFLREDQVEEKVNEWKEVYRIRALKRDAENYKGRTYSLYL</sequence>
<dbReference type="EMBL" id="BARV01006339">
    <property type="protein sequence ID" value="GAI11473.1"/>
    <property type="molecule type" value="Genomic_DNA"/>
</dbReference>
<reference evidence="1" key="1">
    <citation type="journal article" date="2014" name="Front. Microbiol.">
        <title>High frequency of phylogenetically diverse reductive dehalogenase-homologous genes in deep subseafloor sedimentary metagenomes.</title>
        <authorList>
            <person name="Kawai M."/>
            <person name="Futagami T."/>
            <person name="Toyoda A."/>
            <person name="Takaki Y."/>
            <person name="Nishi S."/>
            <person name="Hori S."/>
            <person name="Arai W."/>
            <person name="Tsubouchi T."/>
            <person name="Morono Y."/>
            <person name="Uchiyama I."/>
            <person name="Ito T."/>
            <person name="Fujiyama A."/>
            <person name="Inagaki F."/>
            <person name="Takami H."/>
        </authorList>
    </citation>
    <scope>NUCLEOTIDE SEQUENCE</scope>
    <source>
        <strain evidence="1">Expedition CK06-06</strain>
    </source>
</reference>
<gene>
    <name evidence="1" type="ORF">S06H3_12982</name>
</gene>
<name>X1KXR0_9ZZZZ</name>
<comment type="caution">
    <text evidence="1">The sequence shown here is derived from an EMBL/GenBank/DDBJ whole genome shotgun (WGS) entry which is preliminary data.</text>
</comment>
<feature type="non-terminal residue" evidence="1">
    <location>
        <position position="1"/>
    </location>
</feature>
<dbReference type="AlphaFoldDB" id="X1KXR0"/>
<evidence type="ECO:0000313" key="1">
    <source>
        <dbReference type="EMBL" id="GAI11473.1"/>
    </source>
</evidence>
<protein>
    <submittedName>
        <fullName evidence="1">Uncharacterized protein</fullName>
    </submittedName>
</protein>
<proteinExistence type="predicted"/>